<name>A0A1H4AFT4_9BACT</name>
<evidence type="ECO:0000313" key="4">
    <source>
        <dbReference type="Proteomes" id="UP000199041"/>
    </source>
</evidence>
<feature type="domain" description="Secretion system C-terminal sorting" evidence="2">
    <location>
        <begin position="303"/>
        <end position="374"/>
    </location>
</feature>
<sequence length="379" mass="41692">MKHLMWLYLIVICSIPVLTQAQSSENFDEITVNSNGYNQGSTNPRIIGNWSMGILDNNGAYADATTNFLDVTNNTLANGGTDLANGGKDHALNVYGAYNVGKTFVMKNTDATTVHFALSSFSIDAGSTTWLAEGYLDGAQVVTQSFTTTNLTPMKVNLTDSKWQNIDEFRIEQKNGEADIYFFLDDITVAPATAITLPVTFPVFKAEVVTQGIQLSWQLGIKDAVKSFTVQRSQDGKTFTDIGSVALSQSADQLNYTYLDQGAQTGINYYRLKLEKSIGGTDDYSQIIQAKKTNTDATEAWRLYPNPIQNQLNISAPKVVQNLITLDIISASGQKVKSVTLSGGKQQWQINLSYLAKGIYFLNLHQNNLVISKLKMIKL</sequence>
<accession>A0A1H4AFT4</accession>
<dbReference type="STRING" id="551991.SAMN05192529_11487"/>
<dbReference type="InterPro" id="IPR013783">
    <property type="entry name" value="Ig-like_fold"/>
</dbReference>
<protein>
    <submittedName>
        <fullName evidence="3">Por secretion system C-terminal sorting domain-containing protein</fullName>
    </submittedName>
</protein>
<keyword evidence="4" id="KW-1185">Reference proteome</keyword>
<dbReference type="RefSeq" id="WP_091399044.1">
    <property type="nucleotide sequence ID" value="NZ_FNQY01000014.1"/>
</dbReference>
<keyword evidence="1" id="KW-0732">Signal</keyword>
<evidence type="ECO:0000256" key="1">
    <source>
        <dbReference type="SAM" id="SignalP"/>
    </source>
</evidence>
<dbReference type="AlphaFoldDB" id="A0A1H4AFT4"/>
<dbReference type="Pfam" id="PF18962">
    <property type="entry name" value="Por_Secre_tail"/>
    <property type="match status" value="1"/>
</dbReference>
<dbReference type="OrthoDB" id="681093at2"/>
<dbReference type="NCBIfam" id="TIGR04183">
    <property type="entry name" value="Por_Secre_tail"/>
    <property type="match status" value="1"/>
</dbReference>
<gene>
    <name evidence="3" type="ORF">SAMN05192529_11487</name>
</gene>
<dbReference type="InterPro" id="IPR026444">
    <property type="entry name" value="Secre_tail"/>
</dbReference>
<reference evidence="3 4" key="1">
    <citation type="submission" date="2016-10" db="EMBL/GenBank/DDBJ databases">
        <authorList>
            <person name="de Groot N.N."/>
        </authorList>
    </citation>
    <scope>NUCLEOTIDE SEQUENCE [LARGE SCALE GENOMIC DNA]</scope>
    <source>
        <strain evidence="3 4">Vu-144</strain>
    </source>
</reference>
<dbReference type="Proteomes" id="UP000199041">
    <property type="component" value="Unassembled WGS sequence"/>
</dbReference>
<evidence type="ECO:0000259" key="2">
    <source>
        <dbReference type="Pfam" id="PF18962"/>
    </source>
</evidence>
<proteinExistence type="predicted"/>
<organism evidence="3 4">
    <name type="scientific">Arachidicoccus rhizosphaerae</name>
    <dbReference type="NCBI Taxonomy" id="551991"/>
    <lineage>
        <taxon>Bacteria</taxon>
        <taxon>Pseudomonadati</taxon>
        <taxon>Bacteroidota</taxon>
        <taxon>Chitinophagia</taxon>
        <taxon>Chitinophagales</taxon>
        <taxon>Chitinophagaceae</taxon>
        <taxon>Arachidicoccus</taxon>
    </lineage>
</organism>
<dbReference type="Gene3D" id="2.60.40.10">
    <property type="entry name" value="Immunoglobulins"/>
    <property type="match status" value="1"/>
</dbReference>
<evidence type="ECO:0000313" key="3">
    <source>
        <dbReference type="EMBL" id="SEA34598.1"/>
    </source>
</evidence>
<dbReference type="EMBL" id="FNQY01000014">
    <property type="protein sequence ID" value="SEA34598.1"/>
    <property type="molecule type" value="Genomic_DNA"/>
</dbReference>
<feature type="chain" id="PRO_5011479279" evidence="1">
    <location>
        <begin position="22"/>
        <end position="379"/>
    </location>
</feature>
<feature type="signal peptide" evidence="1">
    <location>
        <begin position="1"/>
        <end position="21"/>
    </location>
</feature>